<accession>A0A318H6R7</accession>
<dbReference type="OrthoDB" id="5522469at2"/>
<reference evidence="2 3" key="1">
    <citation type="submission" date="2018-05" db="EMBL/GenBank/DDBJ databases">
        <title>Genomic Encyclopedia of Type Strains, Phase IV (KMG-IV): sequencing the most valuable type-strain genomes for metagenomic binning, comparative biology and taxonomic classification.</title>
        <authorList>
            <person name="Goeker M."/>
        </authorList>
    </citation>
    <scope>NUCLEOTIDE SEQUENCE [LARGE SCALE GENOMIC DNA]</scope>
    <source>
        <strain evidence="2 3">DSM 566</strain>
    </source>
</reference>
<dbReference type="InterPro" id="IPR016181">
    <property type="entry name" value="Acyl_CoA_acyltransferase"/>
</dbReference>
<dbReference type="EMBL" id="QJJS01000021">
    <property type="protein sequence ID" value="PXW93304.1"/>
    <property type="molecule type" value="Genomic_DNA"/>
</dbReference>
<name>A0A318H6R7_9BURK</name>
<keyword evidence="2" id="KW-0808">Transferase</keyword>
<sequence>MKAPQVNVQQLGLEPADDGDFEALLALRIAAMREGLERLGRFDPARVRERLGRSFSPANTRHILLDGQRVGFMAVTRGESMWRLDHLYVDPACAAQGIGGWALGRILGEADAEGVAVALTALKRSDANRFYERHGFRRIDENDWDVHYLRPAQNRSPRQES</sequence>
<dbReference type="Proteomes" id="UP000247811">
    <property type="component" value="Unassembled WGS sequence"/>
</dbReference>
<comment type="caution">
    <text evidence="2">The sequence shown here is derived from an EMBL/GenBank/DDBJ whole genome shotgun (WGS) entry which is preliminary data.</text>
</comment>
<organism evidence="2 3">
    <name type="scientific">Sphaerotilus hippei</name>
    <dbReference type="NCBI Taxonomy" id="744406"/>
    <lineage>
        <taxon>Bacteria</taxon>
        <taxon>Pseudomonadati</taxon>
        <taxon>Pseudomonadota</taxon>
        <taxon>Betaproteobacteria</taxon>
        <taxon>Burkholderiales</taxon>
        <taxon>Sphaerotilaceae</taxon>
        <taxon>Sphaerotilus</taxon>
    </lineage>
</organism>
<evidence type="ECO:0000259" key="1">
    <source>
        <dbReference type="PROSITE" id="PS51186"/>
    </source>
</evidence>
<dbReference type="Pfam" id="PF13673">
    <property type="entry name" value="Acetyltransf_10"/>
    <property type="match status" value="1"/>
</dbReference>
<dbReference type="InterPro" id="IPR052523">
    <property type="entry name" value="Trichothecene_AcTrans"/>
</dbReference>
<evidence type="ECO:0000313" key="2">
    <source>
        <dbReference type="EMBL" id="PXW93304.1"/>
    </source>
</evidence>
<dbReference type="Gene3D" id="3.40.630.30">
    <property type="match status" value="1"/>
</dbReference>
<proteinExistence type="predicted"/>
<dbReference type="PANTHER" id="PTHR42791:SF1">
    <property type="entry name" value="N-ACETYLTRANSFERASE DOMAIN-CONTAINING PROTEIN"/>
    <property type="match status" value="1"/>
</dbReference>
<dbReference type="CDD" id="cd04301">
    <property type="entry name" value="NAT_SF"/>
    <property type="match status" value="1"/>
</dbReference>
<protein>
    <submittedName>
        <fullName evidence="2">Acetyltransferase (GNAT) family protein</fullName>
    </submittedName>
</protein>
<evidence type="ECO:0000313" key="3">
    <source>
        <dbReference type="Proteomes" id="UP000247811"/>
    </source>
</evidence>
<dbReference type="SUPFAM" id="SSF55729">
    <property type="entry name" value="Acyl-CoA N-acyltransferases (Nat)"/>
    <property type="match status" value="1"/>
</dbReference>
<feature type="domain" description="N-acetyltransferase" evidence="1">
    <location>
        <begin position="11"/>
        <end position="156"/>
    </location>
</feature>
<dbReference type="RefSeq" id="WP_110402197.1">
    <property type="nucleotide sequence ID" value="NZ_QJJS01000021.1"/>
</dbReference>
<dbReference type="PROSITE" id="PS51186">
    <property type="entry name" value="GNAT"/>
    <property type="match status" value="1"/>
</dbReference>
<dbReference type="GO" id="GO:0016747">
    <property type="term" value="F:acyltransferase activity, transferring groups other than amino-acyl groups"/>
    <property type="evidence" value="ECO:0007669"/>
    <property type="project" value="InterPro"/>
</dbReference>
<dbReference type="InterPro" id="IPR000182">
    <property type="entry name" value="GNAT_dom"/>
</dbReference>
<dbReference type="AlphaFoldDB" id="A0A318H6R7"/>
<gene>
    <name evidence="2" type="ORF">C7444_12170</name>
</gene>
<keyword evidence="3" id="KW-1185">Reference proteome</keyword>
<dbReference type="PANTHER" id="PTHR42791">
    <property type="entry name" value="GNAT FAMILY ACETYLTRANSFERASE"/>
    <property type="match status" value="1"/>
</dbReference>